<evidence type="ECO:0000313" key="13">
    <source>
        <dbReference type="Proteomes" id="UP000281391"/>
    </source>
</evidence>
<dbReference type="InterPro" id="IPR050123">
    <property type="entry name" value="Prok_molybdopt-oxidoreductase"/>
</dbReference>
<evidence type="ECO:0000256" key="9">
    <source>
        <dbReference type="ARBA" id="ARBA00023014"/>
    </source>
</evidence>
<dbReference type="GO" id="GO:0045333">
    <property type="term" value="P:cellular respiration"/>
    <property type="evidence" value="ECO:0007669"/>
    <property type="project" value="UniProtKB-ARBA"/>
</dbReference>
<gene>
    <name evidence="12" type="primary">narB</name>
    <name evidence="12" type="ORF">NCTC11214_03896</name>
</gene>
<evidence type="ECO:0000259" key="11">
    <source>
        <dbReference type="PROSITE" id="PS51669"/>
    </source>
</evidence>
<dbReference type="InterPro" id="IPR006657">
    <property type="entry name" value="MoPterin_dinucl-bd_dom"/>
</dbReference>
<dbReference type="Pfam" id="PF00384">
    <property type="entry name" value="Molybdopterin"/>
    <property type="match status" value="1"/>
</dbReference>
<evidence type="ECO:0000256" key="7">
    <source>
        <dbReference type="ARBA" id="ARBA00023002"/>
    </source>
</evidence>
<dbReference type="InterPro" id="IPR041957">
    <property type="entry name" value="CT_Nitrate-R-NapA-like"/>
</dbReference>
<organism evidence="12 13">
    <name type="scientific">Serratia odorifera</name>
    <dbReference type="NCBI Taxonomy" id="618"/>
    <lineage>
        <taxon>Bacteria</taxon>
        <taxon>Pseudomonadati</taxon>
        <taxon>Pseudomonadota</taxon>
        <taxon>Gammaproteobacteria</taxon>
        <taxon>Enterobacterales</taxon>
        <taxon>Yersiniaceae</taxon>
        <taxon>Serratia</taxon>
    </lineage>
</organism>
<comment type="cofactor">
    <cofactor evidence="1">
        <name>Mo-bis(molybdopterin guanine dinucleotide)</name>
        <dbReference type="ChEBI" id="CHEBI:60539"/>
    </cofactor>
</comment>
<comment type="cofactor">
    <cofactor evidence="2">
        <name>[4Fe-4S] cluster</name>
        <dbReference type="ChEBI" id="CHEBI:49883"/>
    </cofactor>
</comment>
<keyword evidence="6" id="KW-0479">Metal-binding</keyword>
<feature type="domain" description="4Fe-4S Mo/W bis-MGD-type" evidence="11">
    <location>
        <begin position="2"/>
        <end position="57"/>
    </location>
</feature>
<evidence type="ECO:0000313" key="12">
    <source>
        <dbReference type="EMBL" id="VDZ61828.1"/>
    </source>
</evidence>
<dbReference type="Pfam" id="PF04324">
    <property type="entry name" value="Fer2_BFD"/>
    <property type="match status" value="1"/>
</dbReference>
<proteinExistence type="inferred from homology"/>
<dbReference type="InterPro" id="IPR041854">
    <property type="entry name" value="BFD-like_2Fe2S-bd_dom_sf"/>
</dbReference>
<dbReference type="CDD" id="cd02754">
    <property type="entry name" value="MopB_Nitrate-R-NapA-like"/>
    <property type="match status" value="1"/>
</dbReference>
<evidence type="ECO:0000256" key="4">
    <source>
        <dbReference type="ARBA" id="ARBA00022485"/>
    </source>
</evidence>
<dbReference type="RefSeq" id="WP_128135956.1">
    <property type="nucleotide sequence ID" value="NZ_LR134117.1"/>
</dbReference>
<dbReference type="Gene3D" id="2.20.25.90">
    <property type="entry name" value="ADC-like domains"/>
    <property type="match status" value="1"/>
</dbReference>
<dbReference type="GO" id="GO:0016020">
    <property type="term" value="C:membrane"/>
    <property type="evidence" value="ECO:0007669"/>
    <property type="project" value="TreeGrafter"/>
</dbReference>
<dbReference type="PROSITE" id="PS00551">
    <property type="entry name" value="MOLYBDOPTERIN_PROK_1"/>
    <property type="match status" value="1"/>
</dbReference>
<dbReference type="CDD" id="cd02791">
    <property type="entry name" value="MopB_CT_Nitrate-R-NapA-like"/>
    <property type="match status" value="1"/>
</dbReference>
<dbReference type="InterPro" id="IPR007419">
    <property type="entry name" value="BFD-like_2Fe2S-bd_dom"/>
</dbReference>
<keyword evidence="5" id="KW-0500">Molybdenum</keyword>
<name>A0A447KW63_SEROD</name>
<dbReference type="Pfam" id="PF04879">
    <property type="entry name" value="Molybdop_Fe4S4"/>
    <property type="match status" value="1"/>
</dbReference>
<evidence type="ECO:0000256" key="1">
    <source>
        <dbReference type="ARBA" id="ARBA00001942"/>
    </source>
</evidence>
<dbReference type="GO" id="GO:0043546">
    <property type="term" value="F:molybdopterin cofactor binding"/>
    <property type="evidence" value="ECO:0007669"/>
    <property type="project" value="InterPro"/>
</dbReference>
<evidence type="ECO:0000256" key="2">
    <source>
        <dbReference type="ARBA" id="ARBA00001966"/>
    </source>
</evidence>
<dbReference type="InterPro" id="IPR027467">
    <property type="entry name" value="MopterinOxRdtase_cofactor_BS"/>
</dbReference>
<dbReference type="EMBL" id="LR134117">
    <property type="protein sequence ID" value="VDZ61828.1"/>
    <property type="molecule type" value="Genomic_DNA"/>
</dbReference>
<reference evidence="12 13" key="1">
    <citation type="submission" date="2018-12" db="EMBL/GenBank/DDBJ databases">
        <authorList>
            <consortium name="Pathogen Informatics"/>
        </authorList>
    </citation>
    <scope>NUCLEOTIDE SEQUENCE [LARGE SCALE GENOMIC DNA]</scope>
    <source>
        <strain evidence="12 13">NCTC11214</strain>
    </source>
</reference>
<dbReference type="PROSITE" id="PS51669">
    <property type="entry name" value="4FE4S_MOW_BIS_MGD"/>
    <property type="match status" value="1"/>
</dbReference>
<dbReference type="GO" id="GO:0042128">
    <property type="term" value="P:nitrate assimilation"/>
    <property type="evidence" value="ECO:0007669"/>
    <property type="project" value="UniProtKB-KW"/>
</dbReference>
<dbReference type="InterPro" id="IPR006963">
    <property type="entry name" value="Mopterin_OxRdtase_4Fe-4S_dom"/>
</dbReference>
<protein>
    <submittedName>
        <fullName evidence="12">Nitrate reductase</fullName>
        <ecNumber evidence="12">1.7.99.4</ecNumber>
    </submittedName>
</protein>
<dbReference type="PANTHER" id="PTHR43105">
    <property type="entry name" value="RESPIRATORY NITRATE REDUCTASE"/>
    <property type="match status" value="1"/>
</dbReference>
<keyword evidence="7 12" id="KW-0560">Oxidoreductase</keyword>
<dbReference type="GO" id="GO:1990204">
    <property type="term" value="C:oxidoreductase complex"/>
    <property type="evidence" value="ECO:0007669"/>
    <property type="project" value="UniProtKB-ARBA"/>
</dbReference>
<dbReference type="KEGG" id="sof:NCTC11214_03896"/>
<evidence type="ECO:0000256" key="6">
    <source>
        <dbReference type="ARBA" id="ARBA00022723"/>
    </source>
</evidence>
<dbReference type="SUPFAM" id="SSF50692">
    <property type="entry name" value="ADC-like"/>
    <property type="match status" value="1"/>
</dbReference>
<evidence type="ECO:0000256" key="8">
    <source>
        <dbReference type="ARBA" id="ARBA00023004"/>
    </source>
</evidence>
<dbReference type="GO" id="GO:0016491">
    <property type="term" value="F:oxidoreductase activity"/>
    <property type="evidence" value="ECO:0007669"/>
    <property type="project" value="UniProtKB-KW"/>
</dbReference>
<evidence type="ECO:0000256" key="10">
    <source>
        <dbReference type="ARBA" id="ARBA00023063"/>
    </source>
</evidence>
<dbReference type="PANTHER" id="PTHR43105:SF9">
    <property type="entry name" value="NADPH-FE(3+) OXIDOREDUCTASE SUBUNIT ALPHA"/>
    <property type="match status" value="1"/>
</dbReference>
<keyword evidence="8" id="KW-0408">Iron</keyword>
<dbReference type="GO" id="GO:0046872">
    <property type="term" value="F:metal ion binding"/>
    <property type="evidence" value="ECO:0007669"/>
    <property type="project" value="UniProtKB-KW"/>
</dbReference>
<dbReference type="Gene3D" id="1.10.10.1100">
    <property type="entry name" value="BFD-like [2Fe-2S]-binding domain"/>
    <property type="match status" value="1"/>
</dbReference>
<dbReference type="Gene3D" id="3.40.50.740">
    <property type="match status" value="1"/>
</dbReference>
<dbReference type="InterPro" id="IPR006656">
    <property type="entry name" value="Mopterin_OxRdtase"/>
</dbReference>
<dbReference type="Gene3D" id="3.40.228.10">
    <property type="entry name" value="Dimethylsulfoxide Reductase, domain 2"/>
    <property type="match status" value="1"/>
</dbReference>
<dbReference type="SUPFAM" id="SSF53706">
    <property type="entry name" value="Formate dehydrogenase/DMSO reductase, domains 1-3"/>
    <property type="match status" value="1"/>
</dbReference>
<dbReference type="Gene3D" id="2.40.40.20">
    <property type="match status" value="1"/>
</dbReference>
<dbReference type="Pfam" id="PF01568">
    <property type="entry name" value="Molydop_binding"/>
    <property type="match status" value="1"/>
</dbReference>
<accession>A0A447KW63</accession>
<dbReference type="Proteomes" id="UP000281391">
    <property type="component" value="Chromosome"/>
</dbReference>
<comment type="similarity">
    <text evidence="3">Belongs to the prokaryotic molybdopterin-containing oxidoreductase family. NasA/NapA/NarB subfamily.</text>
</comment>
<evidence type="ECO:0000256" key="5">
    <source>
        <dbReference type="ARBA" id="ARBA00022505"/>
    </source>
</evidence>
<keyword evidence="10" id="KW-0534">Nitrate assimilation</keyword>
<evidence type="ECO:0000256" key="3">
    <source>
        <dbReference type="ARBA" id="ARBA00008747"/>
    </source>
</evidence>
<keyword evidence="9" id="KW-0411">Iron-sulfur</keyword>
<dbReference type="InterPro" id="IPR009010">
    <property type="entry name" value="Asp_de-COase-like_dom_sf"/>
</dbReference>
<dbReference type="AlphaFoldDB" id="A0A447KW63"/>
<keyword evidence="4" id="KW-0004">4Fe-4S</keyword>
<dbReference type="SMART" id="SM00926">
    <property type="entry name" value="Molybdop_Fe4S4"/>
    <property type="match status" value="1"/>
</dbReference>
<dbReference type="GO" id="GO:0051539">
    <property type="term" value="F:4 iron, 4 sulfur cluster binding"/>
    <property type="evidence" value="ECO:0007669"/>
    <property type="project" value="UniProtKB-KW"/>
</dbReference>
<sequence>MNAAHCTTCPYCGVGCGVAIAEQNGTFSVAGDPNHPANQGRLCVKGSALAETLDLDGRLLHPQLDGQNVGWSQALDAVAERFSRIIAQHGPQAVAFYASGQLLTEDYYVANKLMKGYIGAANIDTNSRLCMASAVVGYKRAFGGDAVPCSYQDIELADLVILCGSNTAWAHPVAYQRLSAARRRRPQMKVVVIDPRETATCDGADLHLPLRPGSDAALFNGALHWLAQQQRLDQDFLQRHTLGASATLAAAASWTPARVAEFCGLPLNAVMAFYRLLAGTENWLTLYSMGINQSSSGADKCNAIINLHLAGGRIGKPGCGPFSITGQPNAMGGREVGGLANQLAAHMGFSAADTDRLQRFWRSPQMARQPGLNAVALFRAVAAGQVKAVWIMGTNPVVSLPDADVVRQALKDCPLVVVSDVMAATDTAALAHIRLPALAWGEKEGSVSNSERCISRQRAFLPAPGEAKADWWIISQVAARMGFADAFAYQHPADIFCEHAALSGFENHGSRAFDISGLAAYSRQQWYQMPPMQWPINRQHPQGCRRLFADGRFLHADGKARLLPITPRLPHSAPSAQYPLVLNTGRIRDQWHTMTRTGKAARLMRHISEPFCEIHPQDAVPLGIDDGHLVRLSSPHGWMIARAQLSAGQRRGSLFVPMHWNAQFTAQGRVDSLIPPVVDADSGQPESKHAPVRVSRWHSRWQAEIFLRHAAAPPRGVYWSRVTQQSVNHFIMAGQQQIDDWPAWLQQHFGLDGLTLQIAELAQRGFHAIGWRQGEVQLAFYSRRYAPTLDRSAILAAFDHAPHTGPQRLALLGGRSAQGRPAPGATVCSCFGVGENRIIAAIRQGCHSAATLGEQLQCGTNCGSCLPELKKLIQQHATQRVA</sequence>
<dbReference type="EC" id="1.7.99.4" evidence="12"/>